<dbReference type="AlphaFoldDB" id="A0A090MNM4"/>
<evidence type="ECO:0000256" key="10">
    <source>
        <dbReference type="RuleBase" id="RU361207"/>
    </source>
</evidence>
<dbReference type="PANTHER" id="PTHR32438:SF5">
    <property type="entry name" value="4-ALPHA-GLUCANOTRANSFERASE DPE1, CHLOROPLASTIC_AMYLOPLASTIC"/>
    <property type="match status" value="1"/>
</dbReference>
<comment type="caution">
    <text evidence="11">The sequence shown here is derived from an EMBL/GenBank/DDBJ whole genome shotgun (WGS) entry which is preliminary data.</text>
</comment>
<evidence type="ECO:0000256" key="5">
    <source>
        <dbReference type="ARBA" id="ARBA00022676"/>
    </source>
</evidence>
<comment type="catalytic activity">
    <reaction evidence="1 10">
        <text>Transfers a segment of a (1-&gt;4)-alpha-D-glucan to a new position in an acceptor, which may be glucose or a (1-&gt;4)-alpha-D-glucan.</text>
        <dbReference type="EC" id="2.4.1.25"/>
    </reaction>
</comment>
<dbReference type="STRING" id="1035.BN961_02426"/>
<evidence type="ECO:0000256" key="3">
    <source>
        <dbReference type="ARBA" id="ARBA00012560"/>
    </source>
</evidence>
<dbReference type="EMBL" id="CCAZ020000001">
    <property type="protein sequence ID" value="CEG09005.1"/>
    <property type="molecule type" value="Genomic_DNA"/>
</dbReference>
<dbReference type="RefSeq" id="WP_009340270.1">
    <property type="nucleotide sequence ID" value="NZ_CCAZ020000001.1"/>
</dbReference>
<evidence type="ECO:0000256" key="8">
    <source>
        <dbReference type="ARBA" id="ARBA00031423"/>
    </source>
</evidence>
<dbReference type="Pfam" id="PF02446">
    <property type="entry name" value="Glyco_hydro_77"/>
    <property type="match status" value="1"/>
</dbReference>
<dbReference type="SUPFAM" id="SSF51445">
    <property type="entry name" value="(Trans)glycosidases"/>
    <property type="match status" value="1"/>
</dbReference>
<evidence type="ECO:0000313" key="11">
    <source>
        <dbReference type="EMBL" id="CEG09005.1"/>
    </source>
</evidence>
<dbReference type="Gene3D" id="3.20.20.80">
    <property type="entry name" value="Glycosidases"/>
    <property type="match status" value="1"/>
</dbReference>
<proteinExistence type="inferred from homology"/>
<evidence type="ECO:0000256" key="2">
    <source>
        <dbReference type="ARBA" id="ARBA00005684"/>
    </source>
</evidence>
<evidence type="ECO:0000313" key="12">
    <source>
        <dbReference type="Proteomes" id="UP000035762"/>
    </source>
</evidence>
<evidence type="ECO:0000256" key="1">
    <source>
        <dbReference type="ARBA" id="ARBA00000439"/>
    </source>
</evidence>
<keyword evidence="12" id="KW-1185">Reference proteome</keyword>
<keyword evidence="7 10" id="KW-0119">Carbohydrate metabolism</keyword>
<dbReference type="InterPro" id="IPR003385">
    <property type="entry name" value="Glyco_hydro_77"/>
</dbReference>
<keyword evidence="6 10" id="KW-0808">Transferase</keyword>
<keyword evidence="5 10" id="KW-0328">Glycosyltransferase</keyword>
<gene>
    <name evidence="11" type="primary">malQ</name>
    <name evidence="11" type="ORF">BN961_02426</name>
</gene>
<evidence type="ECO:0000256" key="9">
    <source>
        <dbReference type="ARBA" id="ARBA00031501"/>
    </source>
</evidence>
<dbReference type="Proteomes" id="UP000035762">
    <property type="component" value="Unassembled WGS sequence"/>
</dbReference>
<name>A0A090MNM4_AFIFE</name>
<sequence>MDLSEKVSRYGIEASFIDGTGQTHTIDEQTFHQVAEALGQAPSLSAPIVIRCVDGVDIDHLVTRLSHLHNWQIFDSDAHLILSSGAASEARLPFGVYRLRGRHSEAVETSLIVAPERAYEGEFDRRWLLAMQLYGIRSHRNWGIGDFSDLQTLMRWAASLGAAGVGLNPLHALFDDEAEDCSPYSPNSRLFLNSIYIDVAALPELPEYFTAENRAEIERLQNSELVDYAGVAALKQRALRRAFAQFKARTTLKRTSSFDAFRKQRGQTLSRFACFEALRRKYRAAWWEWPEPWREPDDNTLAEFRRGDDADDIVFTEFVQWCAHEQLQACTALGEELGLPVGLYLDIAVGVKSGGFDAWNEQAAISRRLSVGAPPDQLNTAGQDWGLAGFNTSGLEARSFAPFRDMLAASMRYAGAVRLDHVLGLNRIYVVPSGFPPNRGVYIRMPFEAMLASVAIESVAHRCIMIGEDLGTVPDGFRERLADWAVWSYRVLVFERGEGGAFNGPDSYPARALVTFGTHDLATFAGWRSGHDIALKQSLHIDPGESLGDRENAVGLLERALDIKSGETRGFESILSYLAQTPSRLLGVAIEDLFGVVDQPNVPGTTNEHPNWRRKLPWPLEAWDAHIDVNGLTEALRSRIVSH</sequence>
<protein>
    <recommendedName>
        <fullName evidence="4 10">4-alpha-glucanotransferase</fullName>
        <ecNumber evidence="3 10">2.4.1.25</ecNumber>
    </recommendedName>
    <alternativeName>
        <fullName evidence="8 10">Amylomaltase</fullName>
    </alternativeName>
    <alternativeName>
        <fullName evidence="9 10">Disproportionating enzyme</fullName>
    </alternativeName>
</protein>
<accession>A0A090MNM4</accession>
<dbReference type="GO" id="GO:0005975">
    <property type="term" value="P:carbohydrate metabolic process"/>
    <property type="evidence" value="ECO:0007669"/>
    <property type="project" value="InterPro"/>
</dbReference>
<organism evidence="11 12">
    <name type="scientific">Afipia felis</name>
    <name type="common">Cat scratch disease bacillus</name>
    <dbReference type="NCBI Taxonomy" id="1035"/>
    <lineage>
        <taxon>Bacteria</taxon>
        <taxon>Pseudomonadati</taxon>
        <taxon>Pseudomonadota</taxon>
        <taxon>Alphaproteobacteria</taxon>
        <taxon>Hyphomicrobiales</taxon>
        <taxon>Nitrobacteraceae</taxon>
        <taxon>Afipia</taxon>
    </lineage>
</organism>
<dbReference type="NCBIfam" id="TIGR00217">
    <property type="entry name" value="malQ"/>
    <property type="match status" value="1"/>
</dbReference>
<reference evidence="11 12" key="1">
    <citation type="journal article" date="2014" name="Genome Announc.">
        <title>Genome Sequence of Afipia felis Strain 76713, Isolated in Hospital Water Using an Amoeba Co-Culture Procedure.</title>
        <authorList>
            <person name="Benamar S."/>
            <person name="La Scola B."/>
            <person name="Croce O."/>
        </authorList>
    </citation>
    <scope>NUCLEOTIDE SEQUENCE [LARGE SCALE GENOMIC DNA]</scope>
    <source>
        <strain evidence="11 12">76713</strain>
    </source>
</reference>
<evidence type="ECO:0000256" key="6">
    <source>
        <dbReference type="ARBA" id="ARBA00022679"/>
    </source>
</evidence>
<evidence type="ECO:0000256" key="4">
    <source>
        <dbReference type="ARBA" id="ARBA00020295"/>
    </source>
</evidence>
<dbReference type="PANTHER" id="PTHR32438">
    <property type="entry name" value="4-ALPHA-GLUCANOTRANSFERASE DPE1, CHLOROPLASTIC/AMYLOPLASTIC"/>
    <property type="match status" value="1"/>
</dbReference>
<dbReference type="InterPro" id="IPR017853">
    <property type="entry name" value="GH"/>
</dbReference>
<dbReference type="GO" id="GO:0004134">
    <property type="term" value="F:4-alpha-glucanotransferase activity"/>
    <property type="evidence" value="ECO:0007669"/>
    <property type="project" value="UniProtKB-EC"/>
</dbReference>
<comment type="similarity">
    <text evidence="2 10">Belongs to the disproportionating enzyme family.</text>
</comment>
<dbReference type="OrthoDB" id="9763489at2"/>
<dbReference type="EC" id="2.4.1.25" evidence="3 10"/>
<evidence type="ECO:0000256" key="7">
    <source>
        <dbReference type="ARBA" id="ARBA00023277"/>
    </source>
</evidence>